<proteinExistence type="predicted"/>
<reference evidence="1 2" key="1">
    <citation type="submission" date="2018-10" db="EMBL/GenBank/DDBJ databases">
        <title>Fifty Aureobasidium pullulans genomes reveal a recombining polyextremotolerant generalist.</title>
        <authorList>
            <person name="Gostincar C."/>
            <person name="Turk M."/>
            <person name="Zajc J."/>
            <person name="Gunde-Cimerman N."/>
        </authorList>
    </citation>
    <scope>NUCLEOTIDE SEQUENCE [LARGE SCALE GENOMIC DNA]</scope>
    <source>
        <strain evidence="1 2">EXF-1645</strain>
    </source>
</reference>
<comment type="caution">
    <text evidence="1">The sequence shown here is derived from an EMBL/GenBank/DDBJ whole genome shotgun (WGS) entry which is preliminary data.</text>
</comment>
<accession>A0A4T0BSB7</accession>
<protein>
    <submittedName>
        <fullName evidence="1">Uncharacterized protein</fullName>
    </submittedName>
</protein>
<evidence type="ECO:0000313" key="2">
    <source>
        <dbReference type="Proteomes" id="UP000308724"/>
    </source>
</evidence>
<dbReference type="EMBL" id="QZBZ01000140">
    <property type="protein sequence ID" value="TIA35094.1"/>
    <property type="molecule type" value="Genomic_DNA"/>
</dbReference>
<evidence type="ECO:0000313" key="1">
    <source>
        <dbReference type="EMBL" id="TIA35094.1"/>
    </source>
</evidence>
<organism evidence="1 2">
    <name type="scientific">Aureobasidium pullulans</name>
    <name type="common">Black yeast</name>
    <name type="synonym">Pullularia pullulans</name>
    <dbReference type="NCBI Taxonomy" id="5580"/>
    <lineage>
        <taxon>Eukaryota</taxon>
        <taxon>Fungi</taxon>
        <taxon>Dikarya</taxon>
        <taxon>Ascomycota</taxon>
        <taxon>Pezizomycotina</taxon>
        <taxon>Dothideomycetes</taxon>
        <taxon>Dothideomycetidae</taxon>
        <taxon>Dothideales</taxon>
        <taxon>Saccotheciaceae</taxon>
        <taxon>Aureobasidium</taxon>
    </lineage>
</organism>
<name>A0A4T0BSB7_AURPU</name>
<dbReference type="Proteomes" id="UP000308724">
    <property type="component" value="Unassembled WGS sequence"/>
</dbReference>
<gene>
    <name evidence="1" type="ORF">D6C78_06367</name>
</gene>
<dbReference type="AlphaFoldDB" id="A0A4T0BSB7"/>
<sequence length="119" mass="13871">MEYSVRESFEVMESMPQDEKWKCHLTLPVTEFFEMWTRHYEKLVNMLTSNSLGGPTNGRFWTRTNNYLEDEKFANQSLSAWHPDVSDLDPYMAATKLFTAVGTSLQYLSNIADMVQDDL</sequence>